<feature type="region of interest" description="Disordered" evidence="1">
    <location>
        <begin position="219"/>
        <end position="241"/>
    </location>
</feature>
<reference evidence="2" key="1">
    <citation type="journal article" date="2019" name="Sci. Rep.">
        <title>Draft genome of Tanacetum cinerariifolium, the natural source of mosquito coil.</title>
        <authorList>
            <person name="Yamashiro T."/>
            <person name="Shiraishi A."/>
            <person name="Satake H."/>
            <person name="Nakayama K."/>
        </authorList>
    </citation>
    <scope>NUCLEOTIDE SEQUENCE</scope>
</reference>
<dbReference type="EMBL" id="BKCJ010516839">
    <property type="protein sequence ID" value="GFA93272.1"/>
    <property type="molecule type" value="Genomic_DNA"/>
</dbReference>
<accession>A0A699KG95</accession>
<keyword evidence="2" id="KW-0548">Nucleotidyltransferase</keyword>
<keyword evidence="2" id="KW-0695">RNA-directed DNA polymerase</keyword>
<organism evidence="2">
    <name type="scientific">Tanacetum cinerariifolium</name>
    <name type="common">Dalmatian daisy</name>
    <name type="synonym">Chrysanthemum cinerariifolium</name>
    <dbReference type="NCBI Taxonomy" id="118510"/>
    <lineage>
        <taxon>Eukaryota</taxon>
        <taxon>Viridiplantae</taxon>
        <taxon>Streptophyta</taxon>
        <taxon>Embryophyta</taxon>
        <taxon>Tracheophyta</taxon>
        <taxon>Spermatophyta</taxon>
        <taxon>Magnoliopsida</taxon>
        <taxon>eudicotyledons</taxon>
        <taxon>Gunneridae</taxon>
        <taxon>Pentapetalae</taxon>
        <taxon>asterids</taxon>
        <taxon>campanulids</taxon>
        <taxon>Asterales</taxon>
        <taxon>Asteraceae</taxon>
        <taxon>Asteroideae</taxon>
        <taxon>Anthemideae</taxon>
        <taxon>Anthemidinae</taxon>
        <taxon>Tanacetum</taxon>
    </lineage>
</organism>
<dbReference type="GO" id="GO:0003964">
    <property type="term" value="F:RNA-directed DNA polymerase activity"/>
    <property type="evidence" value="ECO:0007669"/>
    <property type="project" value="UniProtKB-KW"/>
</dbReference>
<sequence length="307" mass="34960">MGNKREAFPSSKFLRTHEVIMETCGRKKVVGEPAPLARDPQEAKTKQNVWDDESINVTPFGGEKPSLRLKIEIPEFTSKVYLDDFIDWLSTIKRVFNVCDIPDKLKVKLVAIKLRQHTSLWWDYVNKRQRIEEKSKNITVEEGINEFNKLRMMCDAVKEEEQVVAWFLGVLKPYIADIVSLQPYWTYTDVFRLDLKVKKQIKAKSKGFTSRFTPPTITASPIAPKTAPKATTPTTSAAGNTKERVDNAPHYYKYSGLGHYARDCPNLKTLAFIPDDADSIYNTDAEPELDEPVDELVYPNSGEVLAI</sequence>
<evidence type="ECO:0000256" key="1">
    <source>
        <dbReference type="SAM" id="MobiDB-lite"/>
    </source>
</evidence>
<keyword evidence="2" id="KW-0808">Transferase</keyword>
<name>A0A699KG95_TANCI</name>
<evidence type="ECO:0000313" key="2">
    <source>
        <dbReference type="EMBL" id="GFA93272.1"/>
    </source>
</evidence>
<feature type="compositionally biased region" description="Low complexity" evidence="1">
    <location>
        <begin position="219"/>
        <end position="238"/>
    </location>
</feature>
<dbReference type="PANTHER" id="PTHR35046:SF23">
    <property type="entry name" value="NUCLEOTIDYLTRANSFERASE, RIBONUCLEASE H"/>
    <property type="match status" value="1"/>
</dbReference>
<dbReference type="PANTHER" id="PTHR35046">
    <property type="entry name" value="ZINC KNUCKLE (CCHC-TYPE) FAMILY PROTEIN"/>
    <property type="match status" value="1"/>
</dbReference>
<comment type="caution">
    <text evidence="2">The sequence shown here is derived from an EMBL/GenBank/DDBJ whole genome shotgun (WGS) entry which is preliminary data.</text>
</comment>
<proteinExistence type="predicted"/>
<gene>
    <name evidence="2" type="ORF">Tci_665244</name>
</gene>
<dbReference type="AlphaFoldDB" id="A0A699KG95"/>
<protein>
    <submittedName>
        <fullName evidence="2">Reverse transcriptase domain-containing protein</fullName>
    </submittedName>
</protein>